<dbReference type="GO" id="GO:0006353">
    <property type="term" value="P:DNA-templated transcription termination"/>
    <property type="evidence" value="ECO:0007669"/>
    <property type="project" value="UniProtKB-KW"/>
</dbReference>
<keyword evidence="2" id="KW-0804">Transcription</keyword>
<sequence length="261" mass="27281">MNATKFVVLLVIGILCAIVTARQVEEVSKETKLGTSLPKSTNKGIGAQLSAAGLTYSASSVSSSASAFNNPKGPGASASESGYTSTIGQVIAKGRKARVSSASASAATGEAAAAVTRKAAAARAKVVSVQNPFAFSNSFSSTSAKDGRKGQIFTISYLIDSLGLTEKLAESISRKVSFDERRNPDSVLNLLRSYGFTDSQISSIITNYPRLLIVDAKKSLAPKLQVLQSRGASSSELTETVSTVPKILAVLQSFRELLFGF</sequence>
<evidence type="ECO:0000313" key="5">
    <source>
        <dbReference type="EMBL" id="CAD5316052.1"/>
    </source>
</evidence>
<dbReference type="GO" id="GO:0003676">
    <property type="term" value="F:nucleic acid binding"/>
    <property type="evidence" value="ECO:0007669"/>
    <property type="project" value="InterPro"/>
</dbReference>
<protein>
    <submittedName>
        <fullName evidence="5">(thale cress) hypothetical protein</fullName>
    </submittedName>
</protein>
<accession>A0A7G2E4C5</accession>
<evidence type="ECO:0000313" key="6">
    <source>
        <dbReference type="Proteomes" id="UP000516314"/>
    </source>
</evidence>
<name>A0A7G2E4C5_ARATH</name>
<keyword evidence="2" id="KW-0805">Transcription regulation</keyword>
<evidence type="ECO:0000256" key="3">
    <source>
        <dbReference type="ARBA" id="ARBA00022946"/>
    </source>
</evidence>
<keyword evidence="2" id="KW-0806">Transcription termination</keyword>
<comment type="similarity">
    <text evidence="1">Belongs to the mTERF family.</text>
</comment>
<gene>
    <name evidence="5" type="ORF">AT9943_LOCUS4390</name>
</gene>
<dbReference type="PANTHER" id="PTHR13068:SF133">
    <property type="entry name" value="MITOCHONDRIAL TRANSCRIPTION TERMINATION FACTOR FAMILY PROTEIN"/>
    <property type="match status" value="1"/>
</dbReference>
<dbReference type="EMBL" id="LR881466">
    <property type="protein sequence ID" value="CAD5316052.1"/>
    <property type="molecule type" value="Genomic_DNA"/>
</dbReference>
<dbReference type="AlphaFoldDB" id="A0A7G2E4C5"/>
<reference evidence="5 6" key="1">
    <citation type="submission" date="2020-09" db="EMBL/GenBank/DDBJ databases">
        <authorList>
            <person name="Ashkenazy H."/>
        </authorList>
    </citation>
    <scope>NUCLEOTIDE SEQUENCE [LARGE SCALE GENOMIC DNA]</scope>
    <source>
        <strain evidence="6">cv. Cdm-0</strain>
    </source>
</reference>
<feature type="signal peptide" evidence="4">
    <location>
        <begin position="1"/>
        <end position="21"/>
    </location>
</feature>
<dbReference type="SMART" id="SM00733">
    <property type="entry name" value="Mterf"/>
    <property type="match status" value="1"/>
</dbReference>
<dbReference type="Gene3D" id="1.25.70.10">
    <property type="entry name" value="Transcription termination factor 3, mitochondrial"/>
    <property type="match status" value="1"/>
</dbReference>
<dbReference type="InterPro" id="IPR038538">
    <property type="entry name" value="MTERF_sf"/>
</dbReference>
<dbReference type="Proteomes" id="UP000516314">
    <property type="component" value="Chromosome 1"/>
</dbReference>
<evidence type="ECO:0000256" key="2">
    <source>
        <dbReference type="ARBA" id="ARBA00022472"/>
    </source>
</evidence>
<dbReference type="GO" id="GO:0005737">
    <property type="term" value="C:cytoplasm"/>
    <property type="evidence" value="ECO:0007669"/>
    <property type="project" value="UniProtKB-ARBA"/>
</dbReference>
<dbReference type="InterPro" id="IPR003690">
    <property type="entry name" value="MTERF"/>
</dbReference>
<evidence type="ECO:0000256" key="1">
    <source>
        <dbReference type="ARBA" id="ARBA00007692"/>
    </source>
</evidence>
<proteinExistence type="inferred from homology"/>
<dbReference type="Pfam" id="PF02536">
    <property type="entry name" value="mTERF"/>
    <property type="match status" value="1"/>
</dbReference>
<evidence type="ECO:0000256" key="4">
    <source>
        <dbReference type="SAM" id="SignalP"/>
    </source>
</evidence>
<feature type="chain" id="PRO_5028957269" evidence="4">
    <location>
        <begin position="22"/>
        <end position="261"/>
    </location>
</feature>
<keyword evidence="4" id="KW-0732">Signal</keyword>
<keyword evidence="3" id="KW-0809">Transit peptide</keyword>
<dbReference type="PANTHER" id="PTHR13068">
    <property type="entry name" value="CGI-12 PROTEIN-RELATED"/>
    <property type="match status" value="1"/>
</dbReference>
<organism evidence="5 6">
    <name type="scientific">Arabidopsis thaliana</name>
    <name type="common">Mouse-ear cress</name>
    <dbReference type="NCBI Taxonomy" id="3702"/>
    <lineage>
        <taxon>Eukaryota</taxon>
        <taxon>Viridiplantae</taxon>
        <taxon>Streptophyta</taxon>
        <taxon>Embryophyta</taxon>
        <taxon>Tracheophyta</taxon>
        <taxon>Spermatophyta</taxon>
        <taxon>Magnoliopsida</taxon>
        <taxon>eudicotyledons</taxon>
        <taxon>Gunneridae</taxon>
        <taxon>Pentapetalae</taxon>
        <taxon>rosids</taxon>
        <taxon>malvids</taxon>
        <taxon>Brassicales</taxon>
        <taxon>Brassicaceae</taxon>
        <taxon>Camelineae</taxon>
        <taxon>Arabidopsis</taxon>
    </lineage>
</organism>